<dbReference type="EMBL" id="AP024355">
    <property type="protein sequence ID" value="BCR04779.1"/>
    <property type="molecule type" value="Genomic_DNA"/>
</dbReference>
<protein>
    <submittedName>
        <fullName evidence="1">Uncharacterized protein</fullName>
    </submittedName>
</protein>
<organism evidence="1 2">
    <name type="scientific">Desulfuromonas versatilis</name>
    <dbReference type="NCBI Taxonomy" id="2802975"/>
    <lineage>
        <taxon>Bacteria</taxon>
        <taxon>Pseudomonadati</taxon>
        <taxon>Thermodesulfobacteriota</taxon>
        <taxon>Desulfuromonadia</taxon>
        <taxon>Desulfuromonadales</taxon>
        <taxon>Desulfuromonadaceae</taxon>
        <taxon>Desulfuromonas</taxon>
    </lineage>
</organism>
<dbReference type="Proteomes" id="UP001319827">
    <property type="component" value="Chromosome"/>
</dbReference>
<keyword evidence="2" id="KW-1185">Reference proteome</keyword>
<reference evidence="1 2" key="2">
    <citation type="journal article" date="2021" name="Int. J. Syst. Evol. Microbiol.">
        <title>Isolation and Polyphasic Characterization of Desulfuromonas versatilis sp. Nov., an Electrogenic Bacteria Capable of Versatile Metabolism Isolated from a Graphene Oxide-Reducing Enrichment Culture.</title>
        <authorList>
            <person name="Xie L."/>
            <person name="Yoshida N."/>
            <person name="Ishii S."/>
            <person name="Meng L."/>
        </authorList>
    </citation>
    <scope>NUCLEOTIDE SEQUENCE [LARGE SCALE GENOMIC DNA]</scope>
    <source>
        <strain evidence="1 2">NIT-T3</strain>
    </source>
</reference>
<proteinExistence type="predicted"/>
<accession>A0ABM8HVM9</accession>
<evidence type="ECO:0000313" key="1">
    <source>
        <dbReference type="EMBL" id="BCR04779.1"/>
    </source>
</evidence>
<sequence length="79" mass="8539">MNDVQDALLALGRELEHLDLAPADDEEALGLFPFGKQQFPLFGLPRPADPAQAVQVLFGSPGKQGAFFNDKSSFHGWGV</sequence>
<gene>
    <name evidence="1" type="ORF">DESUT3_18480</name>
</gene>
<name>A0ABM8HVM9_9BACT</name>
<reference evidence="1 2" key="1">
    <citation type="journal article" date="2016" name="C (Basel)">
        <title>Selective Growth of and Electricity Production by Marine Exoelectrogenic Bacteria in Self-Aggregated Hydrogel of Microbially Reduced Graphene Oxide.</title>
        <authorList>
            <person name="Yoshida N."/>
            <person name="Goto Y."/>
            <person name="Miyata Y."/>
        </authorList>
    </citation>
    <scope>NUCLEOTIDE SEQUENCE [LARGE SCALE GENOMIC DNA]</scope>
    <source>
        <strain evidence="1 2">NIT-T3</strain>
    </source>
</reference>
<evidence type="ECO:0000313" key="2">
    <source>
        <dbReference type="Proteomes" id="UP001319827"/>
    </source>
</evidence>